<reference evidence="8 9" key="1">
    <citation type="submission" date="2022-03" db="EMBL/GenBank/DDBJ databases">
        <authorList>
            <person name="Nunn A."/>
            <person name="Chopra R."/>
            <person name="Nunn A."/>
            <person name="Contreras Garrido A."/>
        </authorList>
    </citation>
    <scope>NUCLEOTIDE SEQUENCE [LARGE SCALE GENOMIC DNA]</scope>
</reference>
<dbReference type="SMART" id="SM00184">
    <property type="entry name" value="RING"/>
    <property type="match status" value="2"/>
</dbReference>
<feature type="non-terminal residue" evidence="8">
    <location>
        <position position="258"/>
    </location>
</feature>
<dbReference type="GO" id="GO:0061630">
    <property type="term" value="F:ubiquitin protein ligase activity"/>
    <property type="evidence" value="ECO:0007669"/>
    <property type="project" value="TreeGrafter"/>
</dbReference>
<dbReference type="GO" id="GO:0008270">
    <property type="term" value="F:zinc ion binding"/>
    <property type="evidence" value="ECO:0007669"/>
    <property type="project" value="UniProtKB-KW"/>
</dbReference>
<evidence type="ECO:0000256" key="3">
    <source>
        <dbReference type="ARBA" id="ARBA00022771"/>
    </source>
</evidence>
<evidence type="ECO:0000256" key="2">
    <source>
        <dbReference type="ARBA" id="ARBA00022723"/>
    </source>
</evidence>
<organism evidence="8 9">
    <name type="scientific">Thlaspi arvense</name>
    <name type="common">Field penny-cress</name>
    <dbReference type="NCBI Taxonomy" id="13288"/>
    <lineage>
        <taxon>Eukaryota</taxon>
        <taxon>Viridiplantae</taxon>
        <taxon>Streptophyta</taxon>
        <taxon>Embryophyta</taxon>
        <taxon>Tracheophyta</taxon>
        <taxon>Spermatophyta</taxon>
        <taxon>Magnoliopsida</taxon>
        <taxon>eudicotyledons</taxon>
        <taxon>Gunneridae</taxon>
        <taxon>Pentapetalae</taxon>
        <taxon>rosids</taxon>
        <taxon>malvids</taxon>
        <taxon>Brassicales</taxon>
        <taxon>Brassicaceae</taxon>
        <taxon>Thlaspideae</taxon>
        <taxon>Thlaspi</taxon>
    </lineage>
</organism>
<name>A0AAU9T922_THLAR</name>
<dbReference type="Gene3D" id="3.30.40.10">
    <property type="entry name" value="Zinc/RING finger domain, C3HC4 (zinc finger)"/>
    <property type="match status" value="2"/>
</dbReference>
<dbReference type="InterPro" id="IPR051826">
    <property type="entry name" value="E3_ubiquitin-ligase_domain"/>
</dbReference>
<proteinExistence type="predicted"/>
<dbReference type="PROSITE" id="PS50089">
    <property type="entry name" value="ZF_RING_2"/>
    <property type="match status" value="2"/>
</dbReference>
<dbReference type="Proteomes" id="UP000836841">
    <property type="component" value="Chromosome 7"/>
</dbReference>
<dbReference type="InterPro" id="IPR001841">
    <property type="entry name" value="Znf_RING"/>
</dbReference>
<dbReference type="PANTHER" id="PTHR22765">
    <property type="entry name" value="RING FINGER AND PROTEASE ASSOCIATED DOMAIN-CONTAINING"/>
    <property type="match status" value="1"/>
</dbReference>
<keyword evidence="2" id="KW-0479">Metal-binding</keyword>
<evidence type="ECO:0000259" key="7">
    <source>
        <dbReference type="PROSITE" id="PS50089"/>
    </source>
</evidence>
<dbReference type="GO" id="GO:0006511">
    <property type="term" value="P:ubiquitin-dependent protein catabolic process"/>
    <property type="evidence" value="ECO:0007669"/>
    <property type="project" value="TreeGrafter"/>
</dbReference>
<accession>A0AAU9T922</accession>
<evidence type="ECO:0000256" key="5">
    <source>
        <dbReference type="ARBA" id="ARBA00022833"/>
    </source>
</evidence>
<feature type="domain" description="RING-type" evidence="7">
    <location>
        <begin position="156"/>
        <end position="199"/>
    </location>
</feature>
<keyword evidence="9" id="KW-1185">Reference proteome</keyword>
<dbReference type="InterPro" id="IPR013083">
    <property type="entry name" value="Znf_RING/FYVE/PHD"/>
</dbReference>
<dbReference type="InterPro" id="IPR024766">
    <property type="entry name" value="Znf_RING_H2"/>
</dbReference>
<feature type="domain" description="RING-type" evidence="7">
    <location>
        <begin position="195"/>
        <end position="243"/>
    </location>
</feature>
<evidence type="ECO:0000313" key="9">
    <source>
        <dbReference type="Proteomes" id="UP000836841"/>
    </source>
</evidence>
<sequence>METETDMDTLQFDLLLNVSNTARNLESTNTVLIRLHVQILDDESRLTPLRSDRIYLKPRGCFSPSHLSQLFDEQEVRYSQVLGETIHRQINECFANDHSLREPVYVTVNVNIIEDRRTNVNVPPPSTRASWEVIQRLGVEQRVELMDLEDTYEIQCSICIEDLSKSNENIIKMPQCKHMFHRNCLFEWLGRQNSCPLCRTVTYGESRNSEFKVGLGMPQCKHMFHQDCLFEWLGRQNSCPLCRTVPYGESRNSESKLG</sequence>
<dbReference type="AlphaFoldDB" id="A0AAU9T922"/>
<keyword evidence="5" id="KW-0862">Zinc</keyword>
<evidence type="ECO:0000256" key="4">
    <source>
        <dbReference type="ARBA" id="ARBA00022786"/>
    </source>
</evidence>
<dbReference type="Pfam" id="PF12678">
    <property type="entry name" value="zf-rbx1"/>
    <property type="match status" value="1"/>
</dbReference>
<evidence type="ECO:0000256" key="6">
    <source>
        <dbReference type="PROSITE-ProRule" id="PRU00175"/>
    </source>
</evidence>
<protein>
    <recommendedName>
        <fullName evidence="7">RING-type domain-containing protein</fullName>
    </recommendedName>
</protein>
<dbReference type="SUPFAM" id="SSF57850">
    <property type="entry name" value="RING/U-box"/>
    <property type="match status" value="2"/>
</dbReference>
<gene>
    <name evidence="8" type="ORF">TAV2_LOCUS25611</name>
</gene>
<evidence type="ECO:0000313" key="8">
    <source>
        <dbReference type="EMBL" id="CAH2079643.1"/>
    </source>
</evidence>
<keyword evidence="3 6" id="KW-0863">Zinc-finger</keyword>
<keyword evidence="4" id="KW-0833">Ubl conjugation pathway</keyword>
<comment type="pathway">
    <text evidence="1">Protein modification; protein ubiquitination.</text>
</comment>
<dbReference type="Pfam" id="PF13639">
    <property type="entry name" value="zf-RING_2"/>
    <property type="match status" value="1"/>
</dbReference>
<evidence type="ECO:0000256" key="1">
    <source>
        <dbReference type="ARBA" id="ARBA00004906"/>
    </source>
</evidence>
<dbReference type="PANTHER" id="PTHR22765:SF434">
    <property type="entry name" value="GB|AAD18119.1-RELATED"/>
    <property type="match status" value="1"/>
</dbReference>
<dbReference type="EMBL" id="OU466863">
    <property type="protein sequence ID" value="CAH2079643.1"/>
    <property type="molecule type" value="Genomic_DNA"/>
</dbReference>